<organism evidence="5 6">
    <name type="scientific">Candidatus Colimorpha enterica</name>
    <dbReference type="NCBI Taxonomy" id="3083063"/>
    <lineage>
        <taxon>Bacteria</taxon>
        <taxon>Pseudomonadati</taxon>
        <taxon>Bacteroidota</taxon>
        <taxon>Bacteroidia</taxon>
        <taxon>Bacteroidales</taxon>
        <taxon>Candidatus Colimorpha</taxon>
    </lineage>
</organism>
<evidence type="ECO:0000256" key="1">
    <source>
        <dbReference type="ARBA" id="ARBA00023015"/>
    </source>
</evidence>
<evidence type="ECO:0000313" key="6">
    <source>
        <dbReference type="Proteomes" id="UP001139365"/>
    </source>
</evidence>
<dbReference type="PANTHER" id="PTHR30146:SF109">
    <property type="entry name" value="HTH-TYPE TRANSCRIPTIONAL REGULATOR GALS"/>
    <property type="match status" value="1"/>
</dbReference>
<dbReference type="InterPro" id="IPR000843">
    <property type="entry name" value="HTH_LacI"/>
</dbReference>
<protein>
    <submittedName>
        <fullName evidence="5">LacI family transcriptional regulator</fullName>
    </submittedName>
</protein>
<dbReference type="EMBL" id="JALEMU010000061">
    <property type="protein sequence ID" value="MCI5755404.1"/>
    <property type="molecule type" value="Genomic_DNA"/>
</dbReference>
<accession>A0AAE3FH65</accession>
<feature type="domain" description="HTH lacI-type" evidence="4">
    <location>
        <begin position="2"/>
        <end position="56"/>
    </location>
</feature>
<dbReference type="CDD" id="cd01392">
    <property type="entry name" value="HTH_LacI"/>
    <property type="match status" value="1"/>
</dbReference>
<dbReference type="Pfam" id="PF13407">
    <property type="entry name" value="Peripla_BP_4"/>
    <property type="match status" value="1"/>
</dbReference>
<dbReference type="Gene3D" id="3.40.50.2300">
    <property type="match status" value="2"/>
</dbReference>
<dbReference type="Gene3D" id="1.10.260.40">
    <property type="entry name" value="lambda repressor-like DNA-binding domains"/>
    <property type="match status" value="1"/>
</dbReference>
<dbReference type="Proteomes" id="UP001139365">
    <property type="component" value="Unassembled WGS sequence"/>
</dbReference>
<keyword evidence="1" id="KW-0805">Transcription regulation</keyword>
<dbReference type="InterPro" id="IPR028082">
    <property type="entry name" value="Peripla_BP_I"/>
</dbReference>
<dbReference type="SUPFAM" id="SSF53822">
    <property type="entry name" value="Periplasmic binding protein-like I"/>
    <property type="match status" value="1"/>
</dbReference>
<keyword evidence="3" id="KW-0804">Transcription</keyword>
<dbReference type="SMART" id="SM00354">
    <property type="entry name" value="HTH_LACI"/>
    <property type="match status" value="1"/>
</dbReference>
<dbReference type="InterPro" id="IPR025997">
    <property type="entry name" value="SBP_2_dom"/>
</dbReference>
<comment type="caution">
    <text evidence="5">The sequence shown here is derived from an EMBL/GenBank/DDBJ whole genome shotgun (WGS) entry which is preliminary data.</text>
</comment>
<evidence type="ECO:0000313" key="5">
    <source>
        <dbReference type="EMBL" id="MCI5755404.1"/>
    </source>
</evidence>
<dbReference type="PANTHER" id="PTHR30146">
    <property type="entry name" value="LACI-RELATED TRANSCRIPTIONAL REPRESSOR"/>
    <property type="match status" value="1"/>
</dbReference>
<dbReference type="GO" id="GO:0000976">
    <property type="term" value="F:transcription cis-regulatory region binding"/>
    <property type="evidence" value="ECO:0007669"/>
    <property type="project" value="TreeGrafter"/>
</dbReference>
<gene>
    <name evidence="5" type="ORF">MR241_03830</name>
</gene>
<dbReference type="AlphaFoldDB" id="A0AAE3FH65"/>
<dbReference type="PROSITE" id="PS50932">
    <property type="entry name" value="HTH_LACI_2"/>
    <property type="match status" value="1"/>
</dbReference>
<sequence length="338" mass="37071">MANIKEIAKLAGVSVKTVTRAYKRDAVISPETRERILKIAKENGYRPNRAAGRLAAKTIVIGICYAGTTESFNRELAAGIADAAKKLENSRIRLIPRYVSYLSDEASYISVLDEFADSGVDGIITTYSGTSDRIVQRYAGLREKKTRLVLLNNENRELFDFSVTSNIEMTGKMAAELISVIAPDRSCAVFTGELRNRRHAGIAGHFSCAAAKRGLSLSGVYDLDYLPCPEDELLKRLISDGLGSAYITTGNSADIIDALDRADPGRRIRVIASDIFPHTEKALKSGRVCAIIYQNPYKQAKTSLLRLYAMIAEDAVVPPCIMTPPQIILESNIGWYLG</sequence>
<evidence type="ECO:0000256" key="3">
    <source>
        <dbReference type="ARBA" id="ARBA00023163"/>
    </source>
</evidence>
<dbReference type="SUPFAM" id="SSF47413">
    <property type="entry name" value="lambda repressor-like DNA-binding domains"/>
    <property type="match status" value="1"/>
</dbReference>
<proteinExistence type="predicted"/>
<name>A0AAE3FH65_9BACT</name>
<dbReference type="Pfam" id="PF00356">
    <property type="entry name" value="LacI"/>
    <property type="match status" value="1"/>
</dbReference>
<dbReference type="GO" id="GO:0003700">
    <property type="term" value="F:DNA-binding transcription factor activity"/>
    <property type="evidence" value="ECO:0007669"/>
    <property type="project" value="TreeGrafter"/>
</dbReference>
<reference evidence="5 6" key="1">
    <citation type="submission" date="2022-03" db="EMBL/GenBank/DDBJ databases">
        <title>Metagenome-assembled genomes from swine fecal metagenomes.</title>
        <authorList>
            <person name="Holman D.B."/>
            <person name="Kommadath A."/>
        </authorList>
    </citation>
    <scope>NUCLEOTIDE SEQUENCE [LARGE SCALE GENOMIC DNA]</scope>
    <source>
        <strain evidence="5">SUG147</strain>
    </source>
</reference>
<dbReference type="InterPro" id="IPR010982">
    <property type="entry name" value="Lambda_DNA-bd_dom_sf"/>
</dbReference>
<evidence type="ECO:0000259" key="4">
    <source>
        <dbReference type="PROSITE" id="PS50932"/>
    </source>
</evidence>
<evidence type="ECO:0000256" key="2">
    <source>
        <dbReference type="ARBA" id="ARBA00023125"/>
    </source>
</evidence>
<keyword evidence="2" id="KW-0238">DNA-binding</keyword>